<evidence type="ECO:0000313" key="5">
    <source>
        <dbReference type="Proteomes" id="UP000825886"/>
    </source>
</evidence>
<name>A0ABX9AM52_9ENTR</name>
<evidence type="ECO:0000256" key="1">
    <source>
        <dbReference type="ARBA" id="ARBA00023015"/>
    </source>
</evidence>
<evidence type="ECO:0000259" key="3">
    <source>
        <dbReference type="SMART" id="SM00420"/>
    </source>
</evidence>
<sequence length="239" mass="27303">MSRAQRLLALLQLLRQHRFPVRGEQLAEQLGVSLRTLYRDIRTLQAQGARIEGEAGLGYLLRPGFMLPPLMFSPEELEALALGARWVNERGDSHLAAAAQSALGKIGAVLPQPLHYVMEHSGLRIGPSEAHKSDDDVIYQLRLAIRQEQRIDIVYCDLKNQHSTRTLWPLALGYFDQTQLLAAWCELRQDFRHFRTDRIATLTRLPGRFPKRREHLLQAWRKSLFDTETPPGSKPTGRN</sequence>
<evidence type="ECO:0000256" key="2">
    <source>
        <dbReference type="ARBA" id="ARBA00023163"/>
    </source>
</evidence>
<dbReference type="PROSITE" id="PS52050">
    <property type="entry name" value="WYL"/>
    <property type="match status" value="1"/>
</dbReference>
<reference evidence="4 5" key="1">
    <citation type="submission" date="2021-08" db="EMBL/GenBank/DDBJ databases">
        <title>Culture and genomic analysis of Symbiopectobacterium purcellii sp. nov. gen. nov., isolated from the leafhopper Empoasca decipiens.</title>
        <authorList>
            <person name="Nadal-Jimenez P."/>
            <person name="Siozios S."/>
            <person name="Halliday N."/>
            <person name="Camara M."/>
            <person name="Hurst G.D.D."/>
        </authorList>
    </citation>
    <scope>NUCLEOTIDE SEQUENCE [LARGE SCALE GENOMIC DNA]</scope>
    <source>
        <strain evidence="4 5">SyEd1</strain>
    </source>
</reference>
<dbReference type="RefSeq" id="WP_222159312.1">
    <property type="nucleotide sequence ID" value="NZ_CP081864.1"/>
</dbReference>
<keyword evidence="1" id="KW-0805">Transcription regulation</keyword>
<dbReference type="InterPro" id="IPR001034">
    <property type="entry name" value="DeoR_HTH"/>
</dbReference>
<dbReference type="SMART" id="SM00420">
    <property type="entry name" value="HTH_DEOR"/>
    <property type="match status" value="1"/>
</dbReference>
<dbReference type="PANTHER" id="PTHR34580">
    <property type="match status" value="1"/>
</dbReference>
<keyword evidence="2" id="KW-0804">Transcription</keyword>
<proteinExistence type="predicted"/>
<dbReference type="InterPro" id="IPR013196">
    <property type="entry name" value="HTH_11"/>
</dbReference>
<dbReference type="Proteomes" id="UP000825886">
    <property type="component" value="Chromosome"/>
</dbReference>
<organism evidence="4 5">
    <name type="scientific">Symbiopectobacterium purcellii</name>
    <dbReference type="NCBI Taxonomy" id="2871826"/>
    <lineage>
        <taxon>Bacteria</taxon>
        <taxon>Pseudomonadati</taxon>
        <taxon>Pseudomonadota</taxon>
        <taxon>Gammaproteobacteria</taxon>
        <taxon>Enterobacterales</taxon>
        <taxon>Enterobacteriaceae</taxon>
    </lineage>
</organism>
<dbReference type="InterPro" id="IPR026881">
    <property type="entry name" value="WYL_dom"/>
</dbReference>
<gene>
    <name evidence="4" type="ORF">K6K13_01915</name>
</gene>
<dbReference type="EMBL" id="CP081864">
    <property type="protein sequence ID" value="QZN96257.1"/>
    <property type="molecule type" value="Genomic_DNA"/>
</dbReference>
<accession>A0ABX9AM52</accession>
<dbReference type="InterPro" id="IPR036388">
    <property type="entry name" value="WH-like_DNA-bd_sf"/>
</dbReference>
<dbReference type="InterPro" id="IPR036390">
    <property type="entry name" value="WH_DNA-bd_sf"/>
</dbReference>
<evidence type="ECO:0000313" key="4">
    <source>
        <dbReference type="EMBL" id="QZN96257.1"/>
    </source>
</evidence>
<feature type="domain" description="HTH deoR-type" evidence="3">
    <location>
        <begin position="6"/>
        <end position="57"/>
    </location>
</feature>
<dbReference type="Pfam" id="PF08279">
    <property type="entry name" value="HTH_11"/>
    <property type="match status" value="1"/>
</dbReference>
<dbReference type="PANTHER" id="PTHR34580:SF3">
    <property type="entry name" value="PROTEIN PAFB"/>
    <property type="match status" value="1"/>
</dbReference>
<dbReference type="Gene3D" id="1.10.10.10">
    <property type="entry name" value="Winged helix-like DNA-binding domain superfamily/Winged helix DNA-binding domain"/>
    <property type="match status" value="1"/>
</dbReference>
<dbReference type="SUPFAM" id="SSF46785">
    <property type="entry name" value="Winged helix' DNA-binding domain"/>
    <property type="match status" value="1"/>
</dbReference>
<dbReference type="Pfam" id="PF13280">
    <property type="entry name" value="WYL"/>
    <property type="match status" value="1"/>
</dbReference>
<protein>
    <submittedName>
        <fullName evidence="4">YafY family transcriptional regulator</fullName>
    </submittedName>
</protein>
<dbReference type="InterPro" id="IPR051534">
    <property type="entry name" value="CBASS_pafABC_assoc_protein"/>
</dbReference>
<keyword evidence="5" id="KW-1185">Reference proteome</keyword>